<dbReference type="SUPFAM" id="SSF48498">
    <property type="entry name" value="Tetracyclin repressor-like, C-terminal domain"/>
    <property type="match status" value="1"/>
</dbReference>
<keyword evidence="3 5" id="KW-0238">DNA-binding</keyword>
<sequence length="197" mass="21187">MVAMGNREDLLAGALACLKDKGWARTTVRDIAVAAGVNHAAIGYHFGSREALLTEAFMQAMDEWGAEIGAAVQAALSPEASPRERYEAFWRQAIASYTANRRLWLASVEAAVQAEHSPVIREVMVRGMREGRSGLAAGLFGVAEDSLDSRATRTVGSLQLGLMSGLLMQWTLDPDQAPDEHDITDGLIALTTMITGE</sequence>
<proteinExistence type="predicted"/>
<evidence type="ECO:0000313" key="8">
    <source>
        <dbReference type="Proteomes" id="UP000295680"/>
    </source>
</evidence>
<dbReference type="InterPro" id="IPR001647">
    <property type="entry name" value="HTH_TetR"/>
</dbReference>
<feature type="domain" description="HTH tetR-type" evidence="6">
    <location>
        <begin position="4"/>
        <end position="64"/>
    </location>
</feature>
<dbReference type="SUPFAM" id="SSF46689">
    <property type="entry name" value="Homeodomain-like"/>
    <property type="match status" value="1"/>
</dbReference>
<keyword evidence="8" id="KW-1185">Reference proteome</keyword>
<evidence type="ECO:0000256" key="2">
    <source>
        <dbReference type="ARBA" id="ARBA00023015"/>
    </source>
</evidence>
<dbReference type="AlphaFoldDB" id="A0A4V2S601"/>
<dbReference type="GO" id="GO:0000976">
    <property type="term" value="F:transcription cis-regulatory region binding"/>
    <property type="evidence" value="ECO:0007669"/>
    <property type="project" value="TreeGrafter"/>
</dbReference>
<evidence type="ECO:0000259" key="6">
    <source>
        <dbReference type="PROSITE" id="PS50977"/>
    </source>
</evidence>
<evidence type="ECO:0000256" key="3">
    <source>
        <dbReference type="ARBA" id="ARBA00023125"/>
    </source>
</evidence>
<dbReference type="InterPro" id="IPR039538">
    <property type="entry name" value="BetI_C"/>
</dbReference>
<comment type="caution">
    <text evidence="7">The sequence shown here is derived from an EMBL/GenBank/DDBJ whole genome shotgun (WGS) entry which is preliminary data.</text>
</comment>
<dbReference type="InterPro" id="IPR036271">
    <property type="entry name" value="Tet_transcr_reg_TetR-rel_C_sf"/>
</dbReference>
<keyword evidence="1" id="KW-0678">Repressor</keyword>
<dbReference type="InterPro" id="IPR050109">
    <property type="entry name" value="HTH-type_TetR-like_transc_reg"/>
</dbReference>
<dbReference type="PANTHER" id="PTHR30055">
    <property type="entry name" value="HTH-TYPE TRANSCRIPTIONAL REGULATOR RUTR"/>
    <property type="match status" value="1"/>
</dbReference>
<dbReference type="EMBL" id="SLWS01000009">
    <property type="protein sequence ID" value="TCO54130.1"/>
    <property type="molecule type" value="Genomic_DNA"/>
</dbReference>
<gene>
    <name evidence="7" type="ORF">EV192_109110</name>
</gene>
<protein>
    <submittedName>
        <fullName evidence="7">TetR family transcriptional regulator</fullName>
    </submittedName>
</protein>
<dbReference type="Gene3D" id="1.10.357.10">
    <property type="entry name" value="Tetracycline Repressor, domain 2"/>
    <property type="match status" value="1"/>
</dbReference>
<name>A0A4V2S601_9PSEU</name>
<dbReference type="Proteomes" id="UP000295680">
    <property type="component" value="Unassembled WGS sequence"/>
</dbReference>
<evidence type="ECO:0000313" key="7">
    <source>
        <dbReference type="EMBL" id="TCO54130.1"/>
    </source>
</evidence>
<dbReference type="Pfam" id="PF13977">
    <property type="entry name" value="TetR_C_6"/>
    <property type="match status" value="1"/>
</dbReference>
<evidence type="ECO:0000256" key="4">
    <source>
        <dbReference type="ARBA" id="ARBA00023163"/>
    </source>
</evidence>
<evidence type="ECO:0000256" key="1">
    <source>
        <dbReference type="ARBA" id="ARBA00022491"/>
    </source>
</evidence>
<dbReference type="GO" id="GO:0003700">
    <property type="term" value="F:DNA-binding transcription factor activity"/>
    <property type="evidence" value="ECO:0007669"/>
    <property type="project" value="TreeGrafter"/>
</dbReference>
<accession>A0A4V2S601</accession>
<dbReference type="PROSITE" id="PS50977">
    <property type="entry name" value="HTH_TETR_2"/>
    <property type="match status" value="1"/>
</dbReference>
<reference evidence="7 8" key="1">
    <citation type="submission" date="2019-03" db="EMBL/GenBank/DDBJ databases">
        <title>Genomic Encyclopedia of Type Strains, Phase IV (KMG-IV): sequencing the most valuable type-strain genomes for metagenomic binning, comparative biology and taxonomic classification.</title>
        <authorList>
            <person name="Goeker M."/>
        </authorList>
    </citation>
    <scope>NUCLEOTIDE SEQUENCE [LARGE SCALE GENOMIC DNA]</scope>
    <source>
        <strain evidence="7 8">DSM 45934</strain>
    </source>
</reference>
<keyword evidence="2" id="KW-0805">Transcription regulation</keyword>
<dbReference type="PANTHER" id="PTHR30055:SF219">
    <property type="entry name" value="TRANSCRIPTIONAL REGULATORY PROTEIN"/>
    <property type="match status" value="1"/>
</dbReference>
<organism evidence="7 8">
    <name type="scientific">Actinocrispum wychmicini</name>
    <dbReference type="NCBI Taxonomy" id="1213861"/>
    <lineage>
        <taxon>Bacteria</taxon>
        <taxon>Bacillati</taxon>
        <taxon>Actinomycetota</taxon>
        <taxon>Actinomycetes</taxon>
        <taxon>Pseudonocardiales</taxon>
        <taxon>Pseudonocardiaceae</taxon>
        <taxon>Actinocrispum</taxon>
    </lineage>
</organism>
<dbReference type="PRINTS" id="PR00455">
    <property type="entry name" value="HTHTETR"/>
</dbReference>
<keyword evidence="4" id="KW-0804">Transcription</keyword>
<dbReference type="Pfam" id="PF00440">
    <property type="entry name" value="TetR_N"/>
    <property type="match status" value="1"/>
</dbReference>
<evidence type="ECO:0000256" key="5">
    <source>
        <dbReference type="PROSITE-ProRule" id="PRU00335"/>
    </source>
</evidence>
<feature type="DNA-binding region" description="H-T-H motif" evidence="5">
    <location>
        <begin position="27"/>
        <end position="46"/>
    </location>
</feature>
<dbReference type="InterPro" id="IPR009057">
    <property type="entry name" value="Homeodomain-like_sf"/>
</dbReference>